<sequence>MLLTTTCRTLLGSTVFLAGGMLWAEATLPPYRVFLTESEALSEVEKSRNLGVRTNITTQRMKRVQTQLFIGPYYNKRSARRHAEKLQHQGMPAIVTFDFSSSQFLIRVGVYSDQQRLAAYASQLHRLGYSNQVQQQKPYFQTLYVVTLHSPKQKTATTEIVDNNEPSPINEVVLTSEEVVDDTLEVISSPTSDEIIVTHSAPKEEDERELIVSSKEEAVTLDADDEQIIIVEQSADSALTADSSHEEEIIIESDDELTVSSEEELSESIIVDEESEEIIVAAELGNAADEAIVVAESDMEIVIDQETLADLDVGTPSAFDPSLKLDVSGGRLPRSKSLSDYYFYSLALATLQYQWSNQWEVKTGLRLDASKQEDISRSDFSLDYAENYIRYRTDHHRFTLGSQIVLWGIADEVAPTDQVSVQDLTQGIVPRWQDRHRAYPMIRWEYFRGDSKWDVLWMPWFRPAEIPDDEHIWAVANKARGTLFGFAPNPVQQVLVQEGHIHREKSGSGGAGMRFSQKAEGFDYSLTAQRIRRSFPYYQLSEPVRQSLLINPFDPYSAIAQSDDTWLEIHPYTWIVGGDLAFIYKDITWRFEGAYSSDRPATEVDLSVNNYPSYDWVFSGEFYPGDGDDRLNLQLVGSYLDTDDKLIDRKRLYYLNGQYEGLYANNRWRWRMRFNHGLNLHDDFISSEVAFLGWEPHEFYWAAHLFDGSPRSYGGYYKNNTIINFGWRGEF</sequence>
<comment type="caution">
    <text evidence="1">The sequence shown here is derived from an EMBL/GenBank/DDBJ whole genome shotgun (WGS) entry which is preliminary data.</text>
</comment>
<protein>
    <submittedName>
        <fullName evidence="1">SPOR domain-containing protein</fullName>
    </submittedName>
</protein>
<reference evidence="1 2" key="1">
    <citation type="submission" date="2017-04" db="EMBL/GenBank/DDBJ databases">
        <title>Draft genome sequence of Zooshikella ganghwensis VG4 isolated from Red Sea sediments.</title>
        <authorList>
            <person name="Rehman Z."/>
            <person name="Alam I."/>
            <person name="Kamau A."/>
            <person name="Bajic V."/>
            <person name="Leiknes T."/>
        </authorList>
    </citation>
    <scope>NUCLEOTIDE SEQUENCE [LARGE SCALE GENOMIC DNA]</scope>
    <source>
        <strain evidence="1 2">VG4</strain>
    </source>
</reference>
<proteinExistence type="predicted"/>
<accession>A0A4P9VNE0</accession>
<keyword evidence="2" id="KW-1185">Reference proteome</keyword>
<name>A0A4P9VNE0_9GAMM</name>
<evidence type="ECO:0000313" key="2">
    <source>
        <dbReference type="Proteomes" id="UP000257039"/>
    </source>
</evidence>
<dbReference type="RefSeq" id="WP_094787966.1">
    <property type="nucleotide sequence ID" value="NZ_NDXW01000001.1"/>
</dbReference>
<evidence type="ECO:0000313" key="1">
    <source>
        <dbReference type="EMBL" id="RDH44913.1"/>
    </source>
</evidence>
<dbReference type="AlphaFoldDB" id="A0A4P9VNE0"/>
<gene>
    <name evidence="1" type="ORF">B9G39_16550</name>
</gene>
<organism evidence="1 2">
    <name type="scientific">Zooshikella ganghwensis</name>
    <dbReference type="NCBI Taxonomy" id="202772"/>
    <lineage>
        <taxon>Bacteria</taxon>
        <taxon>Pseudomonadati</taxon>
        <taxon>Pseudomonadota</taxon>
        <taxon>Gammaproteobacteria</taxon>
        <taxon>Oceanospirillales</taxon>
        <taxon>Zooshikellaceae</taxon>
        <taxon>Zooshikella</taxon>
    </lineage>
</organism>
<dbReference type="EMBL" id="NDXW01000001">
    <property type="protein sequence ID" value="RDH44913.1"/>
    <property type="molecule type" value="Genomic_DNA"/>
</dbReference>
<dbReference type="Proteomes" id="UP000257039">
    <property type="component" value="Unassembled WGS sequence"/>
</dbReference>